<dbReference type="RefSeq" id="WP_044834826.1">
    <property type="nucleotide sequence ID" value="NZ_CP059735.1"/>
</dbReference>
<dbReference type="SUPFAM" id="SSF53756">
    <property type="entry name" value="UDP-Glycosyltransferase/glycogen phosphorylase"/>
    <property type="match status" value="1"/>
</dbReference>
<sequence length="375" mass="42145">MKRDIIVFGEDWGALPSSTQHIIRHLSKERKVIWVNSIGLRHPKLKFKDLKRLLHKFVKLVFRGEQAKPQSLPSEQFVLVNPQTLPAPRHHLTRKIGAYFLVRQLKKIMALHQVTEPVLWTSLPTAVDVVGKLGESSVVYYCGDDFSALAGVDHDTVSLRENELVQRAQLILTASELLSNKFPSKITRALPHGVDFDLFATSAPRAADLPDDGRPIAGFYGSISPWLDIELLEKVVSQLSHWHFVFIGEIHIDISRLQCLENVHFLGPRAHRLLPGYCQHWTVSLLPFCDNAQIRACNPLKLREYLAAGRPVVSTAFPALKPYGKLIDVIHSAPAMVKALKRALERDVTRASQNAVLKDTWAARADQVSELVDTL</sequence>
<keyword evidence="2" id="KW-1185">Reference proteome</keyword>
<accession>A0AAF0C0E9</accession>
<dbReference type="Gene3D" id="3.40.50.11010">
    <property type="match status" value="1"/>
</dbReference>
<dbReference type="EMBL" id="CP059735">
    <property type="protein sequence ID" value="WDD96832.1"/>
    <property type="molecule type" value="Genomic_DNA"/>
</dbReference>
<proteinExistence type="predicted"/>
<dbReference type="KEGG" id="tact:SG35_015790"/>
<dbReference type="Proteomes" id="UP000032568">
    <property type="component" value="Chromosome"/>
</dbReference>
<dbReference type="Pfam" id="PF13692">
    <property type="entry name" value="Glyco_trans_1_4"/>
    <property type="match status" value="1"/>
</dbReference>
<organism evidence="1 2">
    <name type="scientific">Thalassomonas actiniarum</name>
    <dbReference type="NCBI Taxonomy" id="485447"/>
    <lineage>
        <taxon>Bacteria</taxon>
        <taxon>Pseudomonadati</taxon>
        <taxon>Pseudomonadota</taxon>
        <taxon>Gammaproteobacteria</taxon>
        <taxon>Alteromonadales</taxon>
        <taxon>Colwelliaceae</taxon>
        <taxon>Thalassomonas</taxon>
    </lineage>
</organism>
<reference evidence="1 2" key="2">
    <citation type="journal article" date="2022" name="Mar. Drugs">
        <title>Bioassay-Guided Fractionation Leads to the Detection of Cholic Acid Generated by the Rare Thalassomonas sp.</title>
        <authorList>
            <person name="Pheiffer F."/>
            <person name="Schneider Y.K."/>
            <person name="Hansen E.H."/>
            <person name="Andersen J.H."/>
            <person name="Isaksson J."/>
            <person name="Busche T."/>
            <person name="R C."/>
            <person name="Kalinowski J."/>
            <person name="Zyl L.V."/>
            <person name="Trindade M."/>
        </authorList>
    </citation>
    <scope>NUCLEOTIDE SEQUENCE [LARGE SCALE GENOMIC DNA]</scope>
    <source>
        <strain evidence="1 2">A5K-106</strain>
    </source>
</reference>
<dbReference type="PANTHER" id="PTHR12526">
    <property type="entry name" value="GLYCOSYLTRANSFERASE"/>
    <property type="match status" value="1"/>
</dbReference>
<protein>
    <submittedName>
        <fullName evidence="1">Glycosyltransferase</fullName>
    </submittedName>
</protein>
<evidence type="ECO:0000313" key="1">
    <source>
        <dbReference type="EMBL" id="WDD96832.1"/>
    </source>
</evidence>
<name>A0AAF0C0E9_9GAMM</name>
<dbReference type="Gene3D" id="3.40.50.2000">
    <property type="entry name" value="Glycogen Phosphorylase B"/>
    <property type="match status" value="1"/>
</dbReference>
<dbReference type="PANTHER" id="PTHR12526:SF630">
    <property type="entry name" value="GLYCOSYLTRANSFERASE"/>
    <property type="match status" value="1"/>
</dbReference>
<reference evidence="1 2" key="1">
    <citation type="journal article" date="2015" name="Genome Announc.">
        <title>Draft Genome Sequences of Marine Isolates of Thalassomonas viridans and Thalassomonas actiniarum.</title>
        <authorList>
            <person name="Olonade I."/>
            <person name="van Zyl L.J."/>
            <person name="Trindade M."/>
        </authorList>
    </citation>
    <scope>NUCLEOTIDE SEQUENCE [LARGE SCALE GENOMIC DNA]</scope>
    <source>
        <strain evidence="1 2">A5K-106</strain>
    </source>
</reference>
<evidence type="ECO:0000313" key="2">
    <source>
        <dbReference type="Proteomes" id="UP000032568"/>
    </source>
</evidence>
<dbReference type="AlphaFoldDB" id="A0AAF0C0E9"/>
<gene>
    <name evidence="1" type="ORF">SG35_015790</name>
</gene>